<protein>
    <submittedName>
        <fullName evidence="1">Uncharacterized protein</fullName>
    </submittedName>
</protein>
<dbReference type="Proteomes" id="UP000237105">
    <property type="component" value="Unassembled WGS sequence"/>
</dbReference>
<dbReference type="EMBL" id="JXTB01000592">
    <property type="protein sequence ID" value="PON35867.1"/>
    <property type="molecule type" value="Genomic_DNA"/>
</dbReference>
<comment type="caution">
    <text evidence="1">The sequence shown here is derived from an EMBL/GenBank/DDBJ whole genome shotgun (WGS) entry which is preliminary data.</text>
</comment>
<sequence>QNIVGISAGIKKSSVAPTHHQWRMEAFQATGLTTLASSSLRLLIPGSDSVH</sequence>
<feature type="non-terminal residue" evidence="1">
    <location>
        <position position="1"/>
    </location>
</feature>
<evidence type="ECO:0000313" key="1">
    <source>
        <dbReference type="EMBL" id="PON35867.1"/>
    </source>
</evidence>
<name>A0A2P5AH55_PARAD</name>
<proteinExistence type="predicted"/>
<evidence type="ECO:0000313" key="2">
    <source>
        <dbReference type="Proteomes" id="UP000237105"/>
    </source>
</evidence>
<organism evidence="1 2">
    <name type="scientific">Parasponia andersonii</name>
    <name type="common">Sponia andersonii</name>
    <dbReference type="NCBI Taxonomy" id="3476"/>
    <lineage>
        <taxon>Eukaryota</taxon>
        <taxon>Viridiplantae</taxon>
        <taxon>Streptophyta</taxon>
        <taxon>Embryophyta</taxon>
        <taxon>Tracheophyta</taxon>
        <taxon>Spermatophyta</taxon>
        <taxon>Magnoliopsida</taxon>
        <taxon>eudicotyledons</taxon>
        <taxon>Gunneridae</taxon>
        <taxon>Pentapetalae</taxon>
        <taxon>rosids</taxon>
        <taxon>fabids</taxon>
        <taxon>Rosales</taxon>
        <taxon>Cannabaceae</taxon>
        <taxon>Parasponia</taxon>
    </lineage>
</organism>
<keyword evidence="2" id="KW-1185">Reference proteome</keyword>
<gene>
    <name evidence="1" type="ORF">PanWU01x14_332640</name>
</gene>
<accession>A0A2P5AH55</accession>
<dbReference type="AlphaFoldDB" id="A0A2P5AH55"/>
<reference evidence="2" key="1">
    <citation type="submission" date="2016-06" db="EMBL/GenBank/DDBJ databases">
        <title>Parallel loss of symbiosis genes in relatives of nitrogen-fixing non-legume Parasponia.</title>
        <authorList>
            <person name="Van Velzen R."/>
            <person name="Holmer R."/>
            <person name="Bu F."/>
            <person name="Rutten L."/>
            <person name="Van Zeijl A."/>
            <person name="Liu W."/>
            <person name="Santuari L."/>
            <person name="Cao Q."/>
            <person name="Sharma T."/>
            <person name="Shen D."/>
            <person name="Roswanjaya Y."/>
            <person name="Wardhani T."/>
            <person name="Kalhor M.S."/>
            <person name="Jansen J."/>
            <person name="Van den Hoogen J."/>
            <person name="Gungor B."/>
            <person name="Hartog M."/>
            <person name="Hontelez J."/>
            <person name="Verver J."/>
            <person name="Yang W.-C."/>
            <person name="Schijlen E."/>
            <person name="Repin R."/>
            <person name="Schilthuizen M."/>
            <person name="Schranz E."/>
            <person name="Heidstra R."/>
            <person name="Miyata K."/>
            <person name="Fedorova E."/>
            <person name="Kohlen W."/>
            <person name="Bisseling T."/>
            <person name="Smit S."/>
            <person name="Geurts R."/>
        </authorList>
    </citation>
    <scope>NUCLEOTIDE SEQUENCE [LARGE SCALE GENOMIC DNA]</scope>
    <source>
        <strain evidence="2">cv. WU1-14</strain>
    </source>
</reference>